<evidence type="ECO:0000256" key="3">
    <source>
        <dbReference type="ARBA" id="ARBA00008663"/>
    </source>
</evidence>
<evidence type="ECO:0000256" key="6">
    <source>
        <dbReference type="ARBA" id="ARBA00022679"/>
    </source>
</evidence>
<dbReference type="PRINTS" id="PR01050">
    <property type="entry name" value="PYRUVTKNASE"/>
</dbReference>
<organism evidence="16 17">
    <name type="scientific">Facklamia lactis</name>
    <dbReference type="NCBI Taxonomy" id="2749967"/>
    <lineage>
        <taxon>Bacteria</taxon>
        <taxon>Bacillati</taxon>
        <taxon>Bacillota</taxon>
        <taxon>Bacilli</taxon>
        <taxon>Lactobacillales</taxon>
        <taxon>Aerococcaceae</taxon>
        <taxon>Facklamia</taxon>
    </lineage>
</organism>
<comment type="cofactor">
    <cofactor evidence="1">
        <name>K(+)</name>
        <dbReference type="ChEBI" id="CHEBI:29103"/>
    </cofactor>
</comment>
<dbReference type="PANTHER" id="PTHR11817">
    <property type="entry name" value="PYRUVATE KINASE"/>
    <property type="match status" value="1"/>
</dbReference>
<name>A0ABS0LMU6_9LACT</name>
<proteinExistence type="inferred from homology"/>
<keyword evidence="12 14" id="KW-0324">Glycolysis</keyword>
<sequence length="504" mass="56589">MPEEYRKKEARRLLTEMTQLYEDVKEKGDQYYSVFAKEVSRASFKESAHNLSYYLALRNYDLRKLQAELVPLGISSLGRLENKTIGTLQSVIHSLASISETETEFPRPDLNAFTRGDHQLDRNVFTILGEKTQGRNTLIMVTMPSEAANDRQLVKNLIDSGMNIARINCAHDNPEIWSQIIQNIKSVAADQAKDIRILMDIAGPKIRTEWIFTQYKNPKVQKNDEILLTGNFDRLPLNFPGKVVIGSDIQPIYQALSIGDPVLIDDGSVECEVIEIEENQALLKVTKAKGSGVRLKAEKGLNFPQTHFDIDIISDKDHEDIAFACEHADVVGCSFVRTPKDIQDIQKRIDEVLGEYAEDMPILAKIETVQAVENLAEIIYAAAGRNPFAIMIARGDLAVETGYIRLAELQQEIMWIAEAADVPVVWGTEVLANLVKSGIPTRAEVTDAAEGARADCVMLNKGNYIVEAVKMLNQIFKRMRQHQYKKTPKLRALNIADLSTETDQ</sequence>
<keyword evidence="9 14" id="KW-0418">Kinase</keyword>
<keyword evidence="7" id="KW-0479">Metal-binding</keyword>
<dbReference type="InterPro" id="IPR015813">
    <property type="entry name" value="Pyrv/PenolPyrv_kinase-like_dom"/>
</dbReference>
<feature type="domain" description="Pyruvate kinase barrel" evidence="15">
    <location>
        <begin position="135"/>
        <end position="469"/>
    </location>
</feature>
<accession>A0ABS0LMU6</accession>
<evidence type="ECO:0000256" key="7">
    <source>
        <dbReference type="ARBA" id="ARBA00022723"/>
    </source>
</evidence>
<keyword evidence="17" id="KW-1185">Reference proteome</keyword>
<dbReference type="EC" id="2.7.1.40" evidence="4 14"/>
<evidence type="ECO:0000256" key="12">
    <source>
        <dbReference type="ARBA" id="ARBA00023152"/>
    </source>
</evidence>
<dbReference type="EMBL" id="JACBXQ010000001">
    <property type="protein sequence ID" value="MBG9985447.1"/>
    <property type="molecule type" value="Genomic_DNA"/>
</dbReference>
<evidence type="ECO:0000256" key="13">
    <source>
        <dbReference type="ARBA" id="ARBA00023317"/>
    </source>
</evidence>
<evidence type="ECO:0000259" key="15">
    <source>
        <dbReference type="Pfam" id="PF00224"/>
    </source>
</evidence>
<comment type="caution">
    <text evidence="16">The sequence shown here is derived from an EMBL/GenBank/DDBJ whole genome shotgun (WGS) entry which is preliminary data.</text>
</comment>
<evidence type="ECO:0000256" key="2">
    <source>
        <dbReference type="ARBA" id="ARBA00004997"/>
    </source>
</evidence>
<dbReference type="InterPro" id="IPR015793">
    <property type="entry name" value="Pyrv_Knase_brl"/>
</dbReference>
<keyword evidence="8" id="KW-0547">Nucleotide-binding</keyword>
<dbReference type="InterPro" id="IPR001697">
    <property type="entry name" value="Pyr_Knase"/>
</dbReference>
<evidence type="ECO:0000256" key="8">
    <source>
        <dbReference type="ARBA" id="ARBA00022741"/>
    </source>
</evidence>
<comment type="pathway">
    <text evidence="2 14">Carbohydrate degradation; glycolysis; pyruvate from D-glyceraldehyde 3-phosphate: step 5/5.</text>
</comment>
<comment type="catalytic activity">
    <reaction evidence="14">
        <text>pyruvate + ATP = phosphoenolpyruvate + ADP + H(+)</text>
        <dbReference type="Rhea" id="RHEA:18157"/>
        <dbReference type="ChEBI" id="CHEBI:15361"/>
        <dbReference type="ChEBI" id="CHEBI:15378"/>
        <dbReference type="ChEBI" id="CHEBI:30616"/>
        <dbReference type="ChEBI" id="CHEBI:58702"/>
        <dbReference type="ChEBI" id="CHEBI:456216"/>
        <dbReference type="EC" id="2.7.1.40"/>
    </reaction>
</comment>
<keyword evidence="13" id="KW-0670">Pyruvate</keyword>
<dbReference type="InterPro" id="IPR015806">
    <property type="entry name" value="Pyrv_Knase_insert_dom_sf"/>
</dbReference>
<reference evidence="16 17" key="1">
    <citation type="submission" date="2020-07" db="EMBL/GenBank/DDBJ databases">
        <title>Facklamia lactis sp. nov., isolated from raw milk.</title>
        <authorList>
            <person name="Doll E.V."/>
            <person name="Huptas C."/>
            <person name="Staib L."/>
            <person name="Wenning M."/>
            <person name="Scherer S."/>
        </authorList>
    </citation>
    <scope>NUCLEOTIDE SEQUENCE [LARGE SCALE GENOMIC DNA]</scope>
    <source>
        <strain evidence="16 17">DSM 111018</strain>
    </source>
</reference>
<keyword evidence="11 14" id="KW-0460">Magnesium</keyword>
<evidence type="ECO:0000256" key="5">
    <source>
        <dbReference type="ARBA" id="ARBA00018587"/>
    </source>
</evidence>
<evidence type="ECO:0000256" key="9">
    <source>
        <dbReference type="ARBA" id="ARBA00022777"/>
    </source>
</evidence>
<keyword evidence="10" id="KW-0067">ATP-binding</keyword>
<dbReference type="SUPFAM" id="SSF51621">
    <property type="entry name" value="Phosphoenolpyruvate/pyruvate domain"/>
    <property type="match status" value="1"/>
</dbReference>
<evidence type="ECO:0000256" key="4">
    <source>
        <dbReference type="ARBA" id="ARBA00012142"/>
    </source>
</evidence>
<evidence type="ECO:0000256" key="14">
    <source>
        <dbReference type="RuleBase" id="RU000504"/>
    </source>
</evidence>
<dbReference type="Proteomes" id="UP000721415">
    <property type="component" value="Unassembled WGS sequence"/>
</dbReference>
<dbReference type="RefSeq" id="WP_197113713.1">
    <property type="nucleotide sequence ID" value="NZ_JACBXQ010000001.1"/>
</dbReference>
<dbReference type="InterPro" id="IPR040442">
    <property type="entry name" value="Pyrv_kinase-like_dom_sf"/>
</dbReference>
<dbReference type="InterPro" id="IPR011037">
    <property type="entry name" value="Pyrv_Knase-like_insert_dom_sf"/>
</dbReference>
<gene>
    <name evidence="16" type="ORF">HZY91_00895</name>
</gene>
<evidence type="ECO:0000256" key="10">
    <source>
        <dbReference type="ARBA" id="ARBA00022840"/>
    </source>
</evidence>
<dbReference type="Pfam" id="PF00224">
    <property type="entry name" value="PK"/>
    <property type="match status" value="1"/>
</dbReference>
<comment type="similarity">
    <text evidence="3 14">Belongs to the pyruvate kinase family.</text>
</comment>
<dbReference type="Gene3D" id="2.40.33.10">
    <property type="entry name" value="PK beta-barrel domain-like"/>
    <property type="match status" value="1"/>
</dbReference>
<evidence type="ECO:0000313" key="17">
    <source>
        <dbReference type="Proteomes" id="UP000721415"/>
    </source>
</evidence>
<dbReference type="Gene3D" id="3.20.20.60">
    <property type="entry name" value="Phosphoenolpyruvate-binding domains"/>
    <property type="match status" value="1"/>
</dbReference>
<protein>
    <recommendedName>
        <fullName evidence="5 14">Pyruvate kinase</fullName>
        <ecNumber evidence="4 14">2.7.1.40</ecNumber>
    </recommendedName>
</protein>
<evidence type="ECO:0000256" key="11">
    <source>
        <dbReference type="ARBA" id="ARBA00022842"/>
    </source>
</evidence>
<evidence type="ECO:0000313" key="16">
    <source>
        <dbReference type="EMBL" id="MBG9985447.1"/>
    </source>
</evidence>
<keyword evidence="6 14" id="KW-0808">Transferase</keyword>
<dbReference type="SUPFAM" id="SSF50800">
    <property type="entry name" value="PK beta-barrel domain-like"/>
    <property type="match status" value="1"/>
</dbReference>
<evidence type="ECO:0000256" key="1">
    <source>
        <dbReference type="ARBA" id="ARBA00001958"/>
    </source>
</evidence>